<gene>
    <name evidence="8" type="primary">LOC110772469</name>
</gene>
<keyword evidence="3" id="KW-0862">Zinc</keyword>
<sequence length="537" mass="60957">MKMKRKREPVSFLTVEPECCHEAVQLWGNANNTRRQQSNLTEKARKHLSAMGWKFWYTLLKHGKTELRYESPTGKLYNSLRTACKAYMQSQGGGGVFSESIGSNSVGCSSSKVTAQSTSMERLQKRKVDESFKIEDQSPMPKRGKILADLKRLRDQKKANSQQDDISTVCQNDDQSDDICTVCHYGGELILCDKCPSAFHISCLGLKELADGDWLCPSCCCGMCGHGKFEEGSGEKPKDDMDNSMLICNQCEHKYHIGCLKNAGVVKLKWDSKGNWFCSRNCEDIFFSLNEILGKPILVGPDNLTWTLLKPSSSHSDREDLTENYRKLNLALSVMHECFEPSRDPYTKRDIVEDIIFNRESELSRLNFKRFYTIVLERDEELISVATVRIYMEVAEVPLVATRFHYRRLGMCGILMKELEKQLMKMGVGRLTLPSAPSALDTWTTSFGFSKMKVDERLQFLSYTLLDFQGTIMCHKLLRHSDTDGSTSANSTVTQAEDKQLENGALDHDRKFLIDDVDSMFLDINNPGFLSWHMGLG</sequence>
<dbReference type="GO" id="GO:0008270">
    <property type="term" value="F:zinc ion binding"/>
    <property type="evidence" value="ECO:0007669"/>
    <property type="project" value="UniProtKB-KW"/>
</dbReference>
<dbReference type="Gene3D" id="3.30.40.10">
    <property type="entry name" value="Zinc/RING finger domain, C3HC4 (zinc finger)"/>
    <property type="match status" value="2"/>
</dbReference>
<dbReference type="InterPro" id="IPR016181">
    <property type="entry name" value="Acyl_CoA_acyltransferase"/>
</dbReference>
<dbReference type="PANTHER" id="PTHR46309:SF12">
    <property type="entry name" value="GB|AAC80581.1"/>
    <property type="match status" value="1"/>
</dbReference>
<dbReference type="Gene3D" id="3.40.630.30">
    <property type="match status" value="1"/>
</dbReference>
<dbReference type="Proteomes" id="UP000515124">
    <property type="component" value="Unplaced"/>
</dbReference>
<dbReference type="PANTHER" id="PTHR46309">
    <property type="entry name" value="PHD FINGER PROTEIN 12"/>
    <property type="match status" value="1"/>
</dbReference>
<proteinExistence type="predicted"/>
<reference evidence="8" key="1">
    <citation type="submission" date="2025-08" db="UniProtKB">
        <authorList>
            <consortium name="RefSeq"/>
        </authorList>
    </citation>
    <scope>IDENTIFICATION</scope>
</reference>
<feature type="domain" description="N-acetyltransferase" evidence="6">
    <location>
        <begin position="316"/>
        <end position="466"/>
    </location>
</feature>
<dbReference type="GeneID" id="110772469"/>
<keyword evidence="7" id="KW-1185">Reference proteome</keyword>
<dbReference type="GO" id="GO:0003714">
    <property type="term" value="F:transcription corepressor activity"/>
    <property type="evidence" value="ECO:0007669"/>
    <property type="project" value="InterPro"/>
</dbReference>
<dbReference type="KEGG" id="pavi:110772469"/>
<evidence type="ECO:0000313" key="8">
    <source>
        <dbReference type="RefSeq" id="XP_021832598.1"/>
    </source>
</evidence>
<evidence type="ECO:0000256" key="3">
    <source>
        <dbReference type="ARBA" id="ARBA00022833"/>
    </source>
</evidence>
<dbReference type="CDD" id="cd04301">
    <property type="entry name" value="NAT_SF"/>
    <property type="match status" value="1"/>
</dbReference>
<dbReference type="InterPro" id="IPR056511">
    <property type="entry name" value="IDM1_C"/>
</dbReference>
<protein>
    <submittedName>
        <fullName evidence="8">Increased DNA methylation 1</fullName>
    </submittedName>
</protein>
<evidence type="ECO:0000256" key="2">
    <source>
        <dbReference type="ARBA" id="ARBA00022771"/>
    </source>
</evidence>
<accession>A0A6P5TXU4</accession>
<dbReference type="AlphaFoldDB" id="A0A6P5TXU4"/>
<dbReference type="InterPro" id="IPR013083">
    <property type="entry name" value="Znf_RING/FYVE/PHD"/>
</dbReference>
<dbReference type="PROSITE" id="PS50016">
    <property type="entry name" value="ZF_PHD_2"/>
    <property type="match status" value="1"/>
</dbReference>
<dbReference type="Pfam" id="PF22970">
    <property type="entry name" value="DUF7028"/>
    <property type="match status" value="1"/>
</dbReference>
<evidence type="ECO:0000259" key="6">
    <source>
        <dbReference type="PROSITE" id="PS51186"/>
    </source>
</evidence>
<dbReference type="SUPFAM" id="SSF55729">
    <property type="entry name" value="Acyl-CoA N-acyltransferases (Nat)"/>
    <property type="match status" value="1"/>
</dbReference>
<dbReference type="Pfam" id="PF23209">
    <property type="entry name" value="IDM1_C"/>
    <property type="match status" value="1"/>
</dbReference>
<feature type="domain" description="PHD-type" evidence="5">
    <location>
        <begin position="177"/>
        <end position="222"/>
    </location>
</feature>
<dbReference type="PROSITE" id="PS51186">
    <property type="entry name" value="GNAT"/>
    <property type="match status" value="1"/>
</dbReference>
<dbReference type="Pfam" id="PF00628">
    <property type="entry name" value="PHD"/>
    <property type="match status" value="1"/>
</dbReference>
<dbReference type="InterPro" id="IPR000182">
    <property type="entry name" value="GNAT_dom"/>
</dbReference>
<dbReference type="InterPro" id="IPR001965">
    <property type="entry name" value="Znf_PHD"/>
</dbReference>
<dbReference type="Pfam" id="PF23413">
    <property type="entry name" value="zf_RING_Vps8_fungal"/>
    <property type="match status" value="1"/>
</dbReference>
<dbReference type="RefSeq" id="XP_021832598.1">
    <property type="nucleotide sequence ID" value="XM_021976906.1"/>
</dbReference>
<evidence type="ECO:0000259" key="5">
    <source>
        <dbReference type="PROSITE" id="PS50016"/>
    </source>
</evidence>
<dbReference type="InterPro" id="IPR054292">
    <property type="entry name" value="DUF7028"/>
</dbReference>
<evidence type="ECO:0000256" key="1">
    <source>
        <dbReference type="ARBA" id="ARBA00022723"/>
    </source>
</evidence>
<evidence type="ECO:0000313" key="7">
    <source>
        <dbReference type="Proteomes" id="UP000515124"/>
    </source>
</evidence>
<evidence type="ECO:0000256" key="4">
    <source>
        <dbReference type="PROSITE-ProRule" id="PRU00146"/>
    </source>
</evidence>
<organism evidence="7 8">
    <name type="scientific">Prunus avium</name>
    <name type="common">Cherry</name>
    <name type="synonym">Cerasus avium</name>
    <dbReference type="NCBI Taxonomy" id="42229"/>
    <lineage>
        <taxon>Eukaryota</taxon>
        <taxon>Viridiplantae</taxon>
        <taxon>Streptophyta</taxon>
        <taxon>Embryophyta</taxon>
        <taxon>Tracheophyta</taxon>
        <taxon>Spermatophyta</taxon>
        <taxon>Magnoliopsida</taxon>
        <taxon>eudicotyledons</taxon>
        <taxon>Gunneridae</taxon>
        <taxon>Pentapetalae</taxon>
        <taxon>rosids</taxon>
        <taxon>fabids</taxon>
        <taxon>Rosales</taxon>
        <taxon>Rosaceae</taxon>
        <taxon>Amygdaloideae</taxon>
        <taxon>Amygdaleae</taxon>
        <taxon>Prunus</taxon>
    </lineage>
</organism>
<name>A0A6P5TXU4_PRUAV</name>
<keyword evidence="1" id="KW-0479">Metal-binding</keyword>
<keyword evidence="2 4" id="KW-0863">Zinc-finger</keyword>
<dbReference type="GO" id="GO:0005634">
    <property type="term" value="C:nucleus"/>
    <property type="evidence" value="ECO:0007669"/>
    <property type="project" value="TreeGrafter"/>
</dbReference>
<dbReference type="InterPro" id="IPR011011">
    <property type="entry name" value="Znf_FYVE_PHD"/>
</dbReference>
<dbReference type="InterPro" id="IPR042163">
    <property type="entry name" value="PHF12"/>
</dbReference>
<dbReference type="SMART" id="SM00249">
    <property type="entry name" value="PHD"/>
    <property type="match status" value="2"/>
</dbReference>
<dbReference type="InterPro" id="IPR019787">
    <property type="entry name" value="Znf_PHD-finger"/>
</dbReference>
<dbReference type="GO" id="GO:0016747">
    <property type="term" value="F:acyltransferase activity, transferring groups other than amino-acyl groups"/>
    <property type="evidence" value="ECO:0007669"/>
    <property type="project" value="InterPro"/>
</dbReference>
<dbReference type="SUPFAM" id="SSF57903">
    <property type="entry name" value="FYVE/PHD zinc finger"/>
    <property type="match status" value="2"/>
</dbReference>
<dbReference type="Gramene" id="Pav_sc0002445.1_g200.1.mk:mrna">
    <property type="protein sequence ID" value="Pav_sc0002445.1_g200.1.mk:CDS:1"/>
    <property type="gene ID" value="Pav_sc0002445.1_g200.1.mk"/>
</dbReference>
<dbReference type="GO" id="GO:0006357">
    <property type="term" value="P:regulation of transcription by RNA polymerase II"/>
    <property type="evidence" value="ECO:0007669"/>
    <property type="project" value="TreeGrafter"/>
</dbReference>